<comment type="caution">
    <text evidence="1">The sequence shown here is derived from an EMBL/GenBank/DDBJ whole genome shotgun (WGS) entry which is preliminary data.</text>
</comment>
<keyword evidence="2" id="KW-1185">Reference proteome</keyword>
<evidence type="ECO:0000313" key="1">
    <source>
        <dbReference type="EMBL" id="GLK11417.1"/>
    </source>
</evidence>
<dbReference type="AlphaFoldDB" id="A0A9W6I3J9"/>
<organism evidence="1 2">
    <name type="scientific">Streptosporangium carneum</name>
    <dbReference type="NCBI Taxonomy" id="47481"/>
    <lineage>
        <taxon>Bacteria</taxon>
        <taxon>Bacillati</taxon>
        <taxon>Actinomycetota</taxon>
        <taxon>Actinomycetes</taxon>
        <taxon>Streptosporangiales</taxon>
        <taxon>Streptosporangiaceae</taxon>
        <taxon>Streptosporangium</taxon>
    </lineage>
</organism>
<name>A0A9W6I3J9_9ACTN</name>
<reference evidence="1" key="1">
    <citation type="journal article" date="2014" name="Int. J. Syst. Evol. Microbiol.">
        <title>Complete genome sequence of Corynebacterium casei LMG S-19264T (=DSM 44701T), isolated from a smear-ripened cheese.</title>
        <authorList>
            <consortium name="US DOE Joint Genome Institute (JGI-PGF)"/>
            <person name="Walter F."/>
            <person name="Albersmeier A."/>
            <person name="Kalinowski J."/>
            <person name="Ruckert C."/>
        </authorList>
    </citation>
    <scope>NUCLEOTIDE SEQUENCE</scope>
    <source>
        <strain evidence="1">VKM Ac-2007</strain>
    </source>
</reference>
<proteinExistence type="predicted"/>
<dbReference type="Proteomes" id="UP001143474">
    <property type="component" value="Unassembled WGS sequence"/>
</dbReference>
<dbReference type="RefSeq" id="WP_271219800.1">
    <property type="nucleotide sequence ID" value="NZ_BAAAVD010000049.1"/>
</dbReference>
<dbReference type="EMBL" id="BSEV01000011">
    <property type="protein sequence ID" value="GLK11417.1"/>
    <property type="molecule type" value="Genomic_DNA"/>
</dbReference>
<protein>
    <submittedName>
        <fullName evidence="1">Uncharacterized protein</fullName>
    </submittedName>
</protein>
<reference evidence="1" key="2">
    <citation type="submission" date="2023-01" db="EMBL/GenBank/DDBJ databases">
        <authorList>
            <person name="Sun Q."/>
            <person name="Evtushenko L."/>
        </authorList>
    </citation>
    <scope>NUCLEOTIDE SEQUENCE</scope>
    <source>
        <strain evidence="1">VKM Ac-2007</strain>
    </source>
</reference>
<gene>
    <name evidence="1" type="ORF">GCM10017600_48240</name>
</gene>
<evidence type="ECO:0000313" key="2">
    <source>
        <dbReference type="Proteomes" id="UP001143474"/>
    </source>
</evidence>
<accession>A0A9W6I3J9</accession>
<sequence>MSAVAAGVLLVCGLFVLNRDDSQQVDLSAVLAQLRSGKTWSAKVIEDERQIEITTADKKHFHAYWRTDSHREELVKELRKAEFPGGYSVEVPVNRQ</sequence>